<dbReference type="OrthoDB" id="8117112at2"/>
<proteinExistence type="predicted"/>
<feature type="signal peptide" evidence="1">
    <location>
        <begin position="1"/>
        <end position="32"/>
    </location>
</feature>
<keyword evidence="3" id="KW-1185">Reference proteome</keyword>
<sequence length="102" mass="10934">MSIRVSACVRRLLPVAAATVLLSLSASGPGYGQNGFVGDVNDPVTGWRCVTPFCDTLLMPKTQCLCQKLNPTERTLSKLKLKCVPPRRDSPQACTLPRGFGG</sequence>
<accession>A0A5B8KXX2</accession>
<dbReference type="KEGG" id="niy:FQ775_08775"/>
<protein>
    <submittedName>
        <fullName evidence="2">Uncharacterized protein</fullName>
    </submittedName>
</protein>
<dbReference type="Proteomes" id="UP000321389">
    <property type="component" value="Chromosome"/>
</dbReference>
<organism evidence="2 3">
    <name type="scientific">Nitratireductor mangrovi</name>
    <dbReference type="NCBI Taxonomy" id="2599600"/>
    <lineage>
        <taxon>Bacteria</taxon>
        <taxon>Pseudomonadati</taxon>
        <taxon>Pseudomonadota</taxon>
        <taxon>Alphaproteobacteria</taxon>
        <taxon>Hyphomicrobiales</taxon>
        <taxon>Phyllobacteriaceae</taxon>
        <taxon>Nitratireductor</taxon>
    </lineage>
</organism>
<evidence type="ECO:0000256" key="1">
    <source>
        <dbReference type="SAM" id="SignalP"/>
    </source>
</evidence>
<evidence type="ECO:0000313" key="2">
    <source>
        <dbReference type="EMBL" id="QDZ00465.1"/>
    </source>
</evidence>
<dbReference type="RefSeq" id="WP_146299113.1">
    <property type="nucleotide sequence ID" value="NZ_CP042301.2"/>
</dbReference>
<evidence type="ECO:0000313" key="3">
    <source>
        <dbReference type="Proteomes" id="UP000321389"/>
    </source>
</evidence>
<dbReference type="AlphaFoldDB" id="A0A5B8KXX2"/>
<keyword evidence="1" id="KW-0732">Signal</keyword>
<gene>
    <name evidence="2" type="ORF">FQ775_08775</name>
</gene>
<dbReference type="EMBL" id="CP042301">
    <property type="protein sequence ID" value="QDZ00465.1"/>
    <property type="molecule type" value="Genomic_DNA"/>
</dbReference>
<feature type="chain" id="PRO_5022841747" evidence="1">
    <location>
        <begin position="33"/>
        <end position="102"/>
    </location>
</feature>
<name>A0A5B8KXX2_9HYPH</name>
<reference evidence="2" key="1">
    <citation type="submission" date="2020-04" db="EMBL/GenBank/DDBJ databases">
        <title>Nitratireductor sp. nov. isolated from mangrove soil.</title>
        <authorList>
            <person name="Ye Y."/>
        </authorList>
    </citation>
    <scope>NUCLEOTIDE SEQUENCE</scope>
    <source>
        <strain evidence="2">SY7</strain>
    </source>
</reference>